<evidence type="ECO:0008006" key="3">
    <source>
        <dbReference type="Google" id="ProtNLM"/>
    </source>
</evidence>
<dbReference type="AlphaFoldDB" id="A0A4D6XK51"/>
<evidence type="ECO:0000313" key="2">
    <source>
        <dbReference type="Proteomes" id="UP000298654"/>
    </source>
</evidence>
<dbReference type="PROSITE" id="PS51257">
    <property type="entry name" value="PROKAR_LIPOPROTEIN"/>
    <property type="match status" value="1"/>
</dbReference>
<dbReference type="Proteomes" id="UP000298654">
    <property type="component" value="Chromosome"/>
</dbReference>
<name>A0A4D6XK51_9GAMM</name>
<proteinExistence type="predicted"/>
<reference evidence="1 2" key="2">
    <citation type="submission" date="2019-05" db="EMBL/GenBank/DDBJ databases">
        <title>Genome evolution of the obligate endosymbiont Buchnera aphidicola.</title>
        <authorList>
            <person name="Moran N.A."/>
        </authorList>
    </citation>
    <scope>NUCLEOTIDE SEQUENCE [LARGE SCALE GENOMIC DNA]</scope>
    <source>
        <strain evidence="1 2">Aar</strain>
    </source>
</reference>
<dbReference type="EMBL" id="CP034900">
    <property type="protein sequence ID" value="QCI15787.1"/>
    <property type="molecule type" value="Genomic_DNA"/>
</dbReference>
<organism evidence="1 2">
    <name type="scientific">Buchnera aphidicola</name>
    <name type="common">Artemisaphis artemisicola</name>
    <dbReference type="NCBI Taxonomy" id="1241836"/>
    <lineage>
        <taxon>Bacteria</taxon>
        <taxon>Pseudomonadati</taxon>
        <taxon>Pseudomonadota</taxon>
        <taxon>Gammaproteobacteria</taxon>
        <taxon>Enterobacterales</taxon>
        <taxon>Erwiniaceae</taxon>
        <taxon>Buchnera</taxon>
    </lineage>
</organism>
<evidence type="ECO:0000313" key="1">
    <source>
        <dbReference type="EMBL" id="QCI15787.1"/>
    </source>
</evidence>
<gene>
    <name evidence="1" type="ORF">D9V59_00455</name>
</gene>
<reference evidence="1 2" key="1">
    <citation type="submission" date="2018-12" db="EMBL/GenBank/DDBJ databases">
        <authorList>
            <person name="Chong R.A."/>
        </authorList>
    </citation>
    <scope>NUCLEOTIDE SEQUENCE [LARGE SCALE GENOMIC DNA]</scope>
    <source>
        <strain evidence="1 2">Aar</strain>
    </source>
</reference>
<dbReference type="RefSeq" id="WP_158364030.1">
    <property type="nucleotide sequence ID" value="NZ_CP034900.1"/>
</dbReference>
<accession>A0A4D6XK51</accession>
<sequence length="84" mass="9867">MLICKNYKKFFKIITLQILNIFLITSCTLKDFKSNDCDFNCSKNSLQTLIIPNGTSFPDKNKEYSIPYTKKDLKQKNYNIFPPM</sequence>
<protein>
    <recommendedName>
        <fullName evidence="3">Lipoprotein</fullName>
    </recommendedName>
</protein>
<dbReference type="OrthoDB" id="6554624at2"/>